<keyword evidence="3" id="KW-1185">Reference proteome</keyword>
<sequence>MSAERPRVVSADQALTALSTVLATPGERAERVRAVVARFGAELHQVLWPRPTDPAHPDAVVAQLIESVLDWLAHQPTQALAGDAGVTGRTQPSEPVTRSPAGDDGNGDDSREPGSTGDPEGGGEAADGGAPGRVHDAGPPAGQDEATVAGAVPDGPAYEIGRLFDEFRADPAVAPWRDVPVPTDPAGRWQWMWLTCLALAPKEAARLRRRLRAATDPDNHPAPSADGLVPAAPRFDSPALPLPCTEPSPEVAEIAGGDRQLGCLVTDALTLADSVAGLAHSLNVTGRRPMPRLDEPGQRTHYRAALLRQLSQYVNQASTDPAGRLRWLVNVDEAVRSIFPCPPPEPDSWWRTEFARRCTDLVRERFDAYAGRAVLHVPDHGYPALWNGAVATETDIEVVPGGVDSAKQVRWVLRVAHHIDEFDGRGRVIYSR</sequence>
<reference evidence="3" key="1">
    <citation type="submission" date="2016-06" db="EMBL/GenBank/DDBJ databases">
        <authorList>
            <person name="Varghese N."/>
            <person name="Submissions Spin"/>
        </authorList>
    </citation>
    <scope>NUCLEOTIDE SEQUENCE [LARGE SCALE GENOMIC DNA]</scope>
    <source>
        <strain evidence="3">DSM 44983</strain>
    </source>
</reference>
<feature type="compositionally biased region" description="Gly residues" evidence="1">
    <location>
        <begin position="119"/>
        <end position="131"/>
    </location>
</feature>
<accession>A0A109IQ53</accession>
<evidence type="ECO:0000256" key="1">
    <source>
        <dbReference type="SAM" id="MobiDB-lite"/>
    </source>
</evidence>
<proteinExistence type="predicted"/>
<protein>
    <submittedName>
        <fullName evidence="2">Uncharacterized protein</fullName>
    </submittedName>
</protein>
<feature type="region of interest" description="Disordered" evidence="1">
    <location>
        <begin position="80"/>
        <end position="153"/>
    </location>
</feature>
<dbReference type="EMBL" id="LT607752">
    <property type="protein sequence ID" value="SCG67420.1"/>
    <property type="molecule type" value="Genomic_DNA"/>
</dbReference>
<dbReference type="RefSeq" id="WP_067300323.1">
    <property type="nucleotide sequence ID" value="NZ_LRMV01000001.1"/>
</dbReference>
<dbReference type="Proteomes" id="UP000198226">
    <property type="component" value="Chromosome I"/>
</dbReference>
<evidence type="ECO:0000313" key="2">
    <source>
        <dbReference type="EMBL" id="SCG67420.1"/>
    </source>
</evidence>
<dbReference type="AlphaFoldDB" id="A0A109IQ53"/>
<gene>
    <name evidence="2" type="ORF">GA0070623_3272</name>
</gene>
<name>A0A109IQ53_9ACTN</name>
<dbReference type="OrthoDB" id="4170254at2"/>
<evidence type="ECO:0000313" key="3">
    <source>
        <dbReference type="Proteomes" id="UP000198226"/>
    </source>
</evidence>
<organism evidence="2 3">
    <name type="scientific">Micromonospora rifamycinica</name>
    <dbReference type="NCBI Taxonomy" id="291594"/>
    <lineage>
        <taxon>Bacteria</taxon>
        <taxon>Bacillati</taxon>
        <taxon>Actinomycetota</taxon>
        <taxon>Actinomycetes</taxon>
        <taxon>Micromonosporales</taxon>
        <taxon>Micromonosporaceae</taxon>
        <taxon>Micromonospora</taxon>
    </lineage>
</organism>